<sequence length="105" mass="11390">MSPTFLALQVLGVSFKDFTQEYFFQQCMVVLLRGAPDLKALSLKSGGASPLGSLASCSLRRLALQYPGARWLELLPDLRGALPSLESLKVVSELSCSDDDIELKA</sequence>
<organism evidence="1 2">
    <name type="scientific">Coccomyxa viridis</name>
    <dbReference type="NCBI Taxonomy" id="1274662"/>
    <lineage>
        <taxon>Eukaryota</taxon>
        <taxon>Viridiplantae</taxon>
        <taxon>Chlorophyta</taxon>
        <taxon>core chlorophytes</taxon>
        <taxon>Trebouxiophyceae</taxon>
        <taxon>Trebouxiophyceae incertae sedis</taxon>
        <taxon>Coccomyxaceae</taxon>
        <taxon>Coccomyxa</taxon>
    </lineage>
</organism>
<protein>
    <submittedName>
        <fullName evidence="1">G11701 protein</fullName>
    </submittedName>
</protein>
<gene>
    <name evidence="1" type="primary">g11701</name>
    <name evidence="1" type="ORF">VP750_LOCUS10453</name>
</gene>
<accession>A0ABP1G9P8</accession>
<reference evidence="1 2" key="1">
    <citation type="submission" date="2024-06" db="EMBL/GenBank/DDBJ databases">
        <authorList>
            <person name="Kraege A."/>
            <person name="Thomma B."/>
        </authorList>
    </citation>
    <scope>NUCLEOTIDE SEQUENCE [LARGE SCALE GENOMIC DNA]</scope>
</reference>
<evidence type="ECO:0000313" key="1">
    <source>
        <dbReference type="EMBL" id="CAL5228547.1"/>
    </source>
</evidence>
<proteinExistence type="predicted"/>
<keyword evidence="2" id="KW-1185">Reference proteome</keyword>
<name>A0ABP1G9P8_9CHLO</name>
<evidence type="ECO:0000313" key="2">
    <source>
        <dbReference type="Proteomes" id="UP001497392"/>
    </source>
</evidence>
<comment type="caution">
    <text evidence="1">The sequence shown here is derived from an EMBL/GenBank/DDBJ whole genome shotgun (WGS) entry which is preliminary data.</text>
</comment>
<dbReference type="Proteomes" id="UP001497392">
    <property type="component" value="Unassembled WGS sequence"/>
</dbReference>
<dbReference type="EMBL" id="CAXHTA020000018">
    <property type="protein sequence ID" value="CAL5228547.1"/>
    <property type="molecule type" value="Genomic_DNA"/>
</dbReference>